<dbReference type="PIRSF" id="PIRSF002211">
    <property type="entry name" value="Ribosomal_L30_bac-type"/>
    <property type="match status" value="1"/>
</dbReference>
<evidence type="ECO:0000256" key="1">
    <source>
        <dbReference type="ARBA" id="ARBA00007594"/>
    </source>
</evidence>
<dbReference type="GO" id="GO:0003735">
    <property type="term" value="F:structural constituent of ribosome"/>
    <property type="evidence" value="ECO:0007669"/>
    <property type="project" value="InterPro"/>
</dbReference>
<dbReference type="GO" id="GO:0006412">
    <property type="term" value="P:translation"/>
    <property type="evidence" value="ECO:0007669"/>
    <property type="project" value="InterPro"/>
</dbReference>
<comment type="similarity">
    <text evidence="1 6">Belongs to the universal ribosomal protein uL30 family.</text>
</comment>
<dbReference type="NCBIfam" id="TIGR01308">
    <property type="entry name" value="rpmD_bact"/>
    <property type="match status" value="1"/>
</dbReference>
<proteinExistence type="inferred from homology"/>
<dbReference type="InterPro" id="IPR036919">
    <property type="entry name" value="Ribo_uL30_ferredoxin-like_sf"/>
</dbReference>
<dbReference type="CDD" id="cd01658">
    <property type="entry name" value="Ribosomal_L30"/>
    <property type="match status" value="1"/>
</dbReference>
<dbReference type="GO" id="GO:0022625">
    <property type="term" value="C:cytosolic large ribosomal subunit"/>
    <property type="evidence" value="ECO:0007669"/>
    <property type="project" value="TreeGrafter"/>
</dbReference>
<dbReference type="Proteomes" id="UP000886124">
    <property type="component" value="Unassembled WGS sequence"/>
</dbReference>
<dbReference type="Gene3D" id="3.30.1390.20">
    <property type="entry name" value="Ribosomal protein L30, ferredoxin-like fold domain"/>
    <property type="match status" value="1"/>
</dbReference>
<name>A0A7V5PQM1_CALAY</name>
<dbReference type="PANTHER" id="PTHR15892:SF2">
    <property type="entry name" value="LARGE RIBOSOMAL SUBUNIT PROTEIN UL30M"/>
    <property type="match status" value="1"/>
</dbReference>
<dbReference type="InterPro" id="IPR016082">
    <property type="entry name" value="Ribosomal_uL30_ferredoxin-like"/>
</dbReference>
<comment type="subunit">
    <text evidence="2">Part of the 50S ribosomal subunit.</text>
</comment>
<accession>A0A7V5PQM1</accession>
<comment type="caution">
    <text evidence="8">The sequence shown here is derived from an EMBL/GenBank/DDBJ whole genome shotgun (WGS) entry which is preliminary data.</text>
</comment>
<evidence type="ECO:0000256" key="4">
    <source>
        <dbReference type="ARBA" id="ARBA00023274"/>
    </source>
</evidence>
<dbReference type="SUPFAM" id="SSF55129">
    <property type="entry name" value="Ribosomal protein L30p/L7e"/>
    <property type="match status" value="1"/>
</dbReference>
<dbReference type="InterPro" id="IPR005996">
    <property type="entry name" value="Ribosomal_uL30_bac-type"/>
</dbReference>
<feature type="domain" description="Large ribosomal subunit protein uL30-like ferredoxin-like fold" evidence="7">
    <location>
        <begin position="9"/>
        <end position="59"/>
    </location>
</feature>
<evidence type="ECO:0000256" key="5">
    <source>
        <dbReference type="ARBA" id="ARBA00035492"/>
    </source>
</evidence>
<gene>
    <name evidence="8" type="ORF">ENJ89_07225</name>
</gene>
<dbReference type="HAMAP" id="MF_01371_B">
    <property type="entry name" value="Ribosomal_uL30_B"/>
    <property type="match status" value="1"/>
</dbReference>
<evidence type="ECO:0000256" key="3">
    <source>
        <dbReference type="ARBA" id="ARBA00022980"/>
    </source>
</evidence>
<evidence type="ECO:0000256" key="2">
    <source>
        <dbReference type="ARBA" id="ARBA00011838"/>
    </source>
</evidence>
<dbReference type="FunFam" id="3.30.1390.20:FF:000001">
    <property type="entry name" value="50S ribosomal protein L30"/>
    <property type="match status" value="1"/>
</dbReference>
<organism evidence="8">
    <name type="scientific">Caldithrix abyssi</name>
    <dbReference type="NCBI Taxonomy" id="187145"/>
    <lineage>
        <taxon>Bacteria</taxon>
        <taxon>Pseudomonadati</taxon>
        <taxon>Calditrichota</taxon>
        <taxon>Calditrichia</taxon>
        <taxon>Calditrichales</taxon>
        <taxon>Calditrichaceae</taxon>
        <taxon>Caldithrix</taxon>
    </lineage>
</organism>
<keyword evidence="4 6" id="KW-0687">Ribonucleoprotein</keyword>
<evidence type="ECO:0000256" key="6">
    <source>
        <dbReference type="RuleBase" id="RU003734"/>
    </source>
</evidence>
<evidence type="ECO:0000313" key="8">
    <source>
        <dbReference type="EMBL" id="HHJ52970.1"/>
    </source>
</evidence>
<dbReference type="Pfam" id="PF00327">
    <property type="entry name" value="Ribosomal_L30"/>
    <property type="match status" value="1"/>
</dbReference>
<dbReference type="AlphaFoldDB" id="A0A7V5PQM1"/>
<keyword evidence="3 6" id="KW-0689">Ribosomal protein</keyword>
<sequence>MVKAKEKQIKITQIKSKIGYEASQGRTLEALGIKRMNHSVVHKATPQILGMVKKVRHLVKVEEV</sequence>
<dbReference type="PANTHER" id="PTHR15892">
    <property type="entry name" value="MITOCHONDRIAL RIBOSOMAL PROTEIN L30"/>
    <property type="match status" value="1"/>
</dbReference>
<reference evidence="8" key="1">
    <citation type="journal article" date="2020" name="mSystems">
        <title>Genome- and Community-Level Interaction Insights into Carbon Utilization and Element Cycling Functions of Hydrothermarchaeota in Hydrothermal Sediment.</title>
        <authorList>
            <person name="Zhou Z."/>
            <person name="Liu Y."/>
            <person name="Xu W."/>
            <person name="Pan J."/>
            <person name="Luo Z.H."/>
            <person name="Li M."/>
        </authorList>
    </citation>
    <scope>NUCLEOTIDE SEQUENCE [LARGE SCALE GENOMIC DNA]</scope>
    <source>
        <strain evidence="8">HyVt-527</strain>
    </source>
</reference>
<dbReference type="InterPro" id="IPR018038">
    <property type="entry name" value="Ribosomal_uL30_CS"/>
</dbReference>
<dbReference type="EMBL" id="DROD01000479">
    <property type="protein sequence ID" value="HHJ52970.1"/>
    <property type="molecule type" value="Genomic_DNA"/>
</dbReference>
<protein>
    <recommendedName>
        <fullName evidence="5">50S ribosomal protein L30</fullName>
    </recommendedName>
</protein>
<dbReference type="PROSITE" id="PS00634">
    <property type="entry name" value="RIBOSOMAL_L30"/>
    <property type="match status" value="1"/>
</dbReference>
<evidence type="ECO:0000259" key="7">
    <source>
        <dbReference type="Pfam" id="PF00327"/>
    </source>
</evidence>